<reference evidence="3" key="1">
    <citation type="submission" date="2014-08" db="EMBL/GenBank/DDBJ databases">
        <authorList>
            <person name="Murali S."/>
            <person name="Richards S."/>
            <person name="Bandaranaike D."/>
            <person name="Bellair M."/>
            <person name="Blankenburg K."/>
            <person name="Chao H."/>
            <person name="Dinh H."/>
            <person name="Doddapaneni H."/>
            <person name="Dugan-Rocha S."/>
            <person name="Elkadiri S."/>
            <person name="Gnanaolivu R."/>
            <person name="Hughes D."/>
            <person name="Lee S."/>
            <person name="Li M."/>
            <person name="Ming W."/>
            <person name="Munidasa M."/>
            <person name="Muniz J."/>
            <person name="Nguyen L."/>
            <person name="Osuji N."/>
            <person name="Pu L.-L."/>
            <person name="Puazo M."/>
            <person name="Skinner E."/>
            <person name="Qu C."/>
            <person name="Quiroz J."/>
            <person name="Raj R."/>
            <person name="Weissenberger G."/>
            <person name="Xin Y."/>
            <person name="Zou X."/>
            <person name="Han Y."/>
            <person name="Worley K."/>
            <person name="Muzny D."/>
            <person name="Gibbs R."/>
        </authorList>
    </citation>
    <scope>NUCLEOTIDE SEQUENCE</scope>
    <source>
        <strain evidence="3">HAZT.00-mixed</strain>
        <tissue evidence="3">Whole organism</tissue>
    </source>
</reference>
<accession>A0A6A0H2Y5</accession>
<dbReference type="OrthoDB" id="10002959at2759"/>
<sequence>MSPPLLLHALKLFTPSLTPPLTPRSPAECGEVYARTKRIVGGAETAFGEQPWHAAIIKESFLSKRIACGGALISKRWVVTAAHCVHRWVTAGKCVHRWVTAGKCVHRWVTTGKCVHRWVTTGKCVHRWVTAGRCVHRWVMAGKCVHSWVTAGRCVHRWVTAGRCIHRWVMAGRCVHRKLVVLRLCHNAPVTSTPIEGMKVRLGEWNVRQQNERLPHDDYDVERKEVRGEGGEEGGEGGLSHDD</sequence>
<protein>
    <recommendedName>
        <fullName evidence="2">Peptidase S1 domain-containing protein</fullName>
    </recommendedName>
</protein>
<gene>
    <name evidence="3" type="ORF">HAZT_HAZT003716</name>
</gene>
<comment type="caution">
    <text evidence="3">The sequence shown here is derived from an EMBL/GenBank/DDBJ whole genome shotgun (WGS) entry which is preliminary data.</text>
</comment>
<dbReference type="AlphaFoldDB" id="A0A6A0H2Y5"/>
<name>A0A6A0H2Y5_HYAAZ</name>
<proteinExistence type="predicted"/>
<evidence type="ECO:0000313" key="3">
    <source>
        <dbReference type="EMBL" id="KAA0197750.1"/>
    </source>
</evidence>
<dbReference type="PANTHER" id="PTHR24258">
    <property type="entry name" value="SERINE PROTEASE-RELATED"/>
    <property type="match status" value="1"/>
</dbReference>
<feature type="domain" description="Peptidase S1" evidence="2">
    <location>
        <begin position="39"/>
        <end position="92"/>
    </location>
</feature>
<dbReference type="Pfam" id="PF00089">
    <property type="entry name" value="Trypsin"/>
    <property type="match status" value="1"/>
</dbReference>
<dbReference type="PANTHER" id="PTHR24258:SF116">
    <property type="entry name" value="FI16631P1-RELATED"/>
    <property type="match status" value="1"/>
</dbReference>
<dbReference type="InterPro" id="IPR018114">
    <property type="entry name" value="TRYPSIN_HIS"/>
</dbReference>
<evidence type="ECO:0000256" key="1">
    <source>
        <dbReference type="SAM" id="MobiDB-lite"/>
    </source>
</evidence>
<evidence type="ECO:0000259" key="2">
    <source>
        <dbReference type="PROSITE" id="PS50240"/>
    </source>
</evidence>
<reference evidence="3" key="2">
    <citation type="journal article" date="2018" name="Environ. Sci. Technol.">
        <title>The Toxicogenome of Hyalella azteca: A Model for Sediment Ecotoxicology and Evolutionary Toxicology.</title>
        <authorList>
            <person name="Poynton H.C."/>
            <person name="Hasenbein S."/>
            <person name="Benoit J.B."/>
            <person name="Sepulveda M.S."/>
            <person name="Poelchau M.F."/>
            <person name="Hughes D.S.T."/>
            <person name="Murali S.C."/>
            <person name="Chen S."/>
            <person name="Glastad K.M."/>
            <person name="Goodisman M.A.D."/>
            <person name="Werren J.H."/>
            <person name="Vineis J.H."/>
            <person name="Bowen J.L."/>
            <person name="Friedrich M."/>
            <person name="Jones J."/>
            <person name="Robertson H.M."/>
            <person name="Feyereisen R."/>
            <person name="Mechler-Hickson A."/>
            <person name="Mathers N."/>
            <person name="Lee C.E."/>
            <person name="Colbourne J.K."/>
            <person name="Biales A."/>
            <person name="Johnston J.S."/>
            <person name="Wellborn G.A."/>
            <person name="Rosendale A.J."/>
            <person name="Cridge A.G."/>
            <person name="Munoz-Torres M.C."/>
            <person name="Bain P.A."/>
            <person name="Manny A.R."/>
            <person name="Major K.M."/>
            <person name="Lambert F.N."/>
            <person name="Vulpe C.D."/>
            <person name="Tuck P."/>
            <person name="Blalock B.J."/>
            <person name="Lin Y.Y."/>
            <person name="Smith M.E."/>
            <person name="Ochoa-Acuna H."/>
            <person name="Chen M.M."/>
            <person name="Childers C.P."/>
            <person name="Qu J."/>
            <person name="Dugan S."/>
            <person name="Lee S.L."/>
            <person name="Chao H."/>
            <person name="Dinh H."/>
            <person name="Han Y."/>
            <person name="Doddapaneni H."/>
            <person name="Worley K.C."/>
            <person name="Muzny D.M."/>
            <person name="Gibbs R.A."/>
            <person name="Richards S."/>
        </authorList>
    </citation>
    <scope>NUCLEOTIDE SEQUENCE</scope>
    <source>
        <strain evidence="3">HAZT.00-mixed</strain>
        <tissue evidence="3">Whole organism</tissue>
    </source>
</reference>
<dbReference type="Proteomes" id="UP000711488">
    <property type="component" value="Unassembled WGS sequence"/>
</dbReference>
<dbReference type="PROSITE" id="PS00134">
    <property type="entry name" value="TRYPSIN_HIS"/>
    <property type="match status" value="1"/>
</dbReference>
<dbReference type="EMBL" id="JQDR03008017">
    <property type="protein sequence ID" value="KAA0197750.1"/>
    <property type="molecule type" value="Genomic_DNA"/>
</dbReference>
<dbReference type="InterPro" id="IPR009003">
    <property type="entry name" value="Peptidase_S1_PA"/>
</dbReference>
<dbReference type="InterPro" id="IPR043504">
    <property type="entry name" value="Peptidase_S1_PA_chymotrypsin"/>
</dbReference>
<dbReference type="Gene3D" id="2.40.10.10">
    <property type="entry name" value="Trypsin-like serine proteases"/>
    <property type="match status" value="1"/>
</dbReference>
<reference evidence="3" key="3">
    <citation type="submission" date="2019-06" db="EMBL/GenBank/DDBJ databases">
        <authorList>
            <person name="Poynton C."/>
            <person name="Hasenbein S."/>
            <person name="Benoit J.B."/>
            <person name="Sepulveda M.S."/>
            <person name="Poelchau M.F."/>
            <person name="Murali S.C."/>
            <person name="Chen S."/>
            <person name="Glastad K.M."/>
            <person name="Werren J.H."/>
            <person name="Vineis J.H."/>
            <person name="Bowen J.L."/>
            <person name="Friedrich M."/>
            <person name="Jones J."/>
            <person name="Robertson H.M."/>
            <person name="Feyereisen R."/>
            <person name="Mechler-Hickson A."/>
            <person name="Mathers N."/>
            <person name="Lee C.E."/>
            <person name="Colbourne J.K."/>
            <person name="Biales A."/>
            <person name="Johnston J.S."/>
            <person name="Wellborn G.A."/>
            <person name="Rosendale A.J."/>
            <person name="Cridge A.G."/>
            <person name="Munoz-Torres M.C."/>
            <person name="Bain P.A."/>
            <person name="Manny A.R."/>
            <person name="Major K.M."/>
            <person name="Lambert F.N."/>
            <person name="Vulpe C.D."/>
            <person name="Tuck P."/>
            <person name="Blalock B.J."/>
            <person name="Lin Y.-Y."/>
            <person name="Smith M.E."/>
            <person name="Ochoa-Acuna H."/>
            <person name="Chen M.-J.M."/>
            <person name="Childers C.P."/>
            <person name="Qu J."/>
            <person name="Dugan S."/>
            <person name="Lee S.L."/>
            <person name="Chao H."/>
            <person name="Dinh H."/>
            <person name="Han Y."/>
            <person name="Doddapaneni H."/>
            <person name="Worley K.C."/>
            <person name="Muzny D.M."/>
            <person name="Gibbs R.A."/>
            <person name="Richards S."/>
        </authorList>
    </citation>
    <scope>NUCLEOTIDE SEQUENCE</scope>
    <source>
        <strain evidence="3">HAZT.00-mixed</strain>
        <tissue evidence="3">Whole organism</tissue>
    </source>
</reference>
<dbReference type="GO" id="GO:0006508">
    <property type="term" value="P:proteolysis"/>
    <property type="evidence" value="ECO:0007669"/>
    <property type="project" value="InterPro"/>
</dbReference>
<feature type="region of interest" description="Disordered" evidence="1">
    <location>
        <begin position="213"/>
        <end position="243"/>
    </location>
</feature>
<organism evidence="3">
    <name type="scientific">Hyalella azteca</name>
    <name type="common">Amphipod</name>
    <dbReference type="NCBI Taxonomy" id="294128"/>
    <lineage>
        <taxon>Eukaryota</taxon>
        <taxon>Metazoa</taxon>
        <taxon>Ecdysozoa</taxon>
        <taxon>Arthropoda</taxon>
        <taxon>Crustacea</taxon>
        <taxon>Multicrustacea</taxon>
        <taxon>Malacostraca</taxon>
        <taxon>Eumalacostraca</taxon>
        <taxon>Peracarida</taxon>
        <taxon>Amphipoda</taxon>
        <taxon>Senticaudata</taxon>
        <taxon>Talitrida</taxon>
        <taxon>Talitroidea</taxon>
        <taxon>Hyalellidae</taxon>
        <taxon>Hyalella</taxon>
    </lineage>
</organism>
<dbReference type="SUPFAM" id="SSF50494">
    <property type="entry name" value="Trypsin-like serine proteases"/>
    <property type="match status" value="1"/>
</dbReference>
<dbReference type="InterPro" id="IPR001254">
    <property type="entry name" value="Trypsin_dom"/>
</dbReference>
<feature type="compositionally biased region" description="Basic and acidic residues" evidence="1">
    <location>
        <begin position="213"/>
        <end position="230"/>
    </location>
</feature>
<dbReference type="PROSITE" id="PS50240">
    <property type="entry name" value="TRYPSIN_DOM"/>
    <property type="match status" value="1"/>
</dbReference>
<dbReference type="GO" id="GO:0004252">
    <property type="term" value="F:serine-type endopeptidase activity"/>
    <property type="evidence" value="ECO:0007669"/>
    <property type="project" value="InterPro"/>
</dbReference>